<dbReference type="AlphaFoldDB" id="A0A9W9AQG9"/>
<organism evidence="9 10">
    <name type="scientific">Lentinula aciculospora</name>
    <dbReference type="NCBI Taxonomy" id="153920"/>
    <lineage>
        <taxon>Eukaryota</taxon>
        <taxon>Fungi</taxon>
        <taxon>Dikarya</taxon>
        <taxon>Basidiomycota</taxon>
        <taxon>Agaricomycotina</taxon>
        <taxon>Agaricomycetes</taxon>
        <taxon>Agaricomycetidae</taxon>
        <taxon>Agaricales</taxon>
        <taxon>Marasmiineae</taxon>
        <taxon>Omphalotaceae</taxon>
        <taxon>Lentinula</taxon>
    </lineage>
</organism>
<dbReference type="GO" id="GO:0015031">
    <property type="term" value="P:protein transport"/>
    <property type="evidence" value="ECO:0007669"/>
    <property type="project" value="UniProtKB-KW"/>
</dbReference>
<evidence type="ECO:0000313" key="10">
    <source>
        <dbReference type="Proteomes" id="UP001150266"/>
    </source>
</evidence>
<protein>
    <recommendedName>
        <fullName evidence="11">Mitochondrial outer membrane transport complex Sam37/metaxin N-terminal domain-containing protein</fullName>
    </recommendedName>
</protein>
<evidence type="ECO:0000259" key="7">
    <source>
        <dbReference type="Pfam" id="PF10568"/>
    </source>
</evidence>
<gene>
    <name evidence="9" type="ORF">J3R30DRAFT_3787946</name>
</gene>
<dbReference type="Proteomes" id="UP001150266">
    <property type="component" value="Unassembled WGS sequence"/>
</dbReference>
<dbReference type="PANTHER" id="PTHR12289">
    <property type="entry name" value="METAXIN RELATED"/>
    <property type="match status" value="1"/>
</dbReference>
<evidence type="ECO:0000259" key="8">
    <source>
        <dbReference type="Pfam" id="PF17171"/>
    </source>
</evidence>
<name>A0A9W9AQG9_9AGAR</name>
<proteinExistence type="predicted"/>
<accession>A0A9W9AQG9</accession>
<dbReference type="PANTHER" id="PTHR12289:SF41">
    <property type="entry name" value="FAILED AXON CONNECTIONS-RELATED"/>
    <property type="match status" value="1"/>
</dbReference>
<keyword evidence="4" id="KW-0653">Protein transport</keyword>
<keyword evidence="6" id="KW-0472">Membrane</keyword>
<keyword evidence="5" id="KW-0496">Mitochondrion</keyword>
<dbReference type="Pfam" id="PF17171">
    <property type="entry name" value="GST_C_6"/>
    <property type="match status" value="1"/>
</dbReference>
<evidence type="ECO:0000256" key="4">
    <source>
        <dbReference type="ARBA" id="ARBA00022927"/>
    </source>
</evidence>
<evidence type="ECO:0000256" key="1">
    <source>
        <dbReference type="ARBA" id="ARBA00004294"/>
    </source>
</evidence>
<evidence type="ECO:0000256" key="2">
    <source>
        <dbReference type="ARBA" id="ARBA00022448"/>
    </source>
</evidence>
<evidence type="ECO:0008006" key="11">
    <source>
        <dbReference type="Google" id="ProtNLM"/>
    </source>
</evidence>
<keyword evidence="10" id="KW-1185">Reference proteome</keyword>
<feature type="domain" description="Mitochondrial outer membrane transport complex Sam37/metaxin N-terminal" evidence="7">
    <location>
        <begin position="20"/>
        <end position="142"/>
    </location>
</feature>
<evidence type="ECO:0000256" key="6">
    <source>
        <dbReference type="ARBA" id="ARBA00023136"/>
    </source>
</evidence>
<dbReference type="OrthoDB" id="5835136at2759"/>
<dbReference type="InterPro" id="IPR050931">
    <property type="entry name" value="Mito_Protein_Transport_Metaxin"/>
</dbReference>
<comment type="caution">
    <text evidence="9">The sequence shown here is derived from an EMBL/GenBank/DDBJ whole genome shotgun (WGS) entry which is preliminary data.</text>
</comment>
<keyword evidence="3" id="KW-1000">Mitochondrion outer membrane</keyword>
<evidence type="ECO:0000256" key="3">
    <source>
        <dbReference type="ARBA" id="ARBA00022787"/>
    </source>
</evidence>
<dbReference type="GO" id="GO:0001401">
    <property type="term" value="C:SAM complex"/>
    <property type="evidence" value="ECO:0007669"/>
    <property type="project" value="InterPro"/>
</dbReference>
<keyword evidence="2" id="KW-0813">Transport</keyword>
<feature type="domain" description="Metaxin glutathione S-transferase" evidence="8">
    <location>
        <begin position="201"/>
        <end position="261"/>
    </location>
</feature>
<sequence>MIELHVWPAQWGLPSMDPASLALIIYMQLILPSKFMLVESVNPDISPSGQLPFMKRGKDIVAPASSVIFYLLDDANGFDTSAVKATINPQDTAWLAHAESNLGDLVFHMFYSLHANWNGLTHPSIVYQFPIPQRYFTPHRLRQSYRSRLESAGLWSLPGIEQEQKAFPKERPLKEKLNPRDARDRFLKVFEREKVLKKARTTLDMYARLLDETKFFNKEQPSLLDAIVAAHILLLSRPPFPDPLLQDLVNTTYPSLVAHADLLYDETLSVNLPTRKATQGSFLGSLLPTVDQAEQSDVWETRLRLAFIGLTLGGIVTYISAAPSIESA</sequence>
<reference evidence="9" key="1">
    <citation type="submission" date="2022-08" db="EMBL/GenBank/DDBJ databases">
        <title>A Global Phylogenomic Analysis of the Shiitake Genus Lentinula.</title>
        <authorList>
            <consortium name="DOE Joint Genome Institute"/>
            <person name="Sierra-Patev S."/>
            <person name="Min B."/>
            <person name="Naranjo-Ortiz M."/>
            <person name="Looney B."/>
            <person name="Konkel Z."/>
            <person name="Slot J.C."/>
            <person name="Sakamoto Y."/>
            <person name="Steenwyk J.L."/>
            <person name="Rokas A."/>
            <person name="Carro J."/>
            <person name="Camarero S."/>
            <person name="Ferreira P."/>
            <person name="Molpeceres G."/>
            <person name="Ruiz-Duenas F.J."/>
            <person name="Serrano A."/>
            <person name="Henrissat B."/>
            <person name="Drula E."/>
            <person name="Hughes K.W."/>
            <person name="Mata J.L."/>
            <person name="Ishikawa N.K."/>
            <person name="Vargas-Isla R."/>
            <person name="Ushijima S."/>
            <person name="Smith C.A."/>
            <person name="Ahrendt S."/>
            <person name="Andreopoulos W."/>
            <person name="He G."/>
            <person name="Labutti K."/>
            <person name="Lipzen A."/>
            <person name="Ng V."/>
            <person name="Riley R."/>
            <person name="Sandor L."/>
            <person name="Barry K."/>
            <person name="Martinez A.T."/>
            <person name="Xiao Y."/>
            <person name="Gibbons J.G."/>
            <person name="Terashima K."/>
            <person name="Grigoriev I.V."/>
            <person name="Hibbett D.S."/>
        </authorList>
    </citation>
    <scope>NUCLEOTIDE SEQUENCE</scope>
    <source>
        <strain evidence="9">JLM2183</strain>
    </source>
</reference>
<comment type="subcellular location">
    <subcellularLocation>
        <location evidence="1">Mitochondrion outer membrane</location>
    </subcellularLocation>
</comment>
<dbReference type="InterPro" id="IPR019564">
    <property type="entry name" value="Sam37/metaxin_N"/>
</dbReference>
<evidence type="ECO:0000256" key="5">
    <source>
        <dbReference type="ARBA" id="ARBA00023128"/>
    </source>
</evidence>
<evidence type="ECO:0000313" key="9">
    <source>
        <dbReference type="EMBL" id="KAJ4487818.1"/>
    </source>
</evidence>
<dbReference type="Pfam" id="PF10568">
    <property type="entry name" value="Tom37"/>
    <property type="match status" value="1"/>
</dbReference>
<dbReference type="InterPro" id="IPR033468">
    <property type="entry name" value="Metaxin_GST"/>
</dbReference>
<dbReference type="GO" id="GO:0007005">
    <property type="term" value="P:mitochondrion organization"/>
    <property type="evidence" value="ECO:0007669"/>
    <property type="project" value="TreeGrafter"/>
</dbReference>
<dbReference type="EMBL" id="JAOTPV010000002">
    <property type="protein sequence ID" value="KAJ4487818.1"/>
    <property type="molecule type" value="Genomic_DNA"/>
</dbReference>